<name>A0A2P8EFT3_9ACTN</name>
<feature type="transmembrane region" description="Helical" evidence="1">
    <location>
        <begin position="59"/>
        <end position="78"/>
    </location>
</feature>
<keyword evidence="1" id="KW-1133">Transmembrane helix</keyword>
<comment type="caution">
    <text evidence="2">The sequence shown here is derived from an EMBL/GenBank/DDBJ whole genome shotgun (WGS) entry which is preliminary data.</text>
</comment>
<dbReference type="EMBL" id="PYGE01000001">
    <property type="protein sequence ID" value="PSL08326.1"/>
    <property type="molecule type" value="Genomic_DNA"/>
</dbReference>
<keyword evidence="3" id="KW-1185">Reference proteome</keyword>
<keyword evidence="1" id="KW-0812">Transmembrane</keyword>
<feature type="transmembrane region" description="Helical" evidence="1">
    <location>
        <begin position="28"/>
        <end position="47"/>
    </location>
</feature>
<accession>A0A2P8EFT3</accession>
<gene>
    <name evidence="2" type="ORF">CLV30_101297</name>
</gene>
<evidence type="ECO:0000313" key="3">
    <source>
        <dbReference type="Proteomes" id="UP000243528"/>
    </source>
</evidence>
<reference evidence="2 3" key="1">
    <citation type="submission" date="2018-03" db="EMBL/GenBank/DDBJ databases">
        <title>Genomic Encyclopedia of Archaeal and Bacterial Type Strains, Phase II (KMG-II): from individual species to whole genera.</title>
        <authorList>
            <person name="Goeker M."/>
        </authorList>
    </citation>
    <scope>NUCLEOTIDE SEQUENCE [LARGE SCALE GENOMIC DNA]</scope>
    <source>
        <strain evidence="2 3">DSM 45211</strain>
    </source>
</reference>
<proteinExistence type="predicted"/>
<protein>
    <submittedName>
        <fullName evidence="2">Uncharacterized protein</fullName>
    </submittedName>
</protein>
<dbReference type="AlphaFoldDB" id="A0A2P8EFT3"/>
<evidence type="ECO:0000313" key="2">
    <source>
        <dbReference type="EMBL" id="PSL08326.1"/>
    </source>
</evidence>
<sequence length="244" mass="27845">MTERPDRKREYFFDENEAGRLRYTERHWPGPIAWAVLLATPSLIPLIGWRNVTSPGIGLFLYGGSLVVMSVFYLTGLINRVKIYDRAVVLSTNLKPSRPYVVPLSTIDPSRIRYHRRVNFIGRRLSFGRRNIRAAVYASQAVCFDGLSPWMAHDRLRREGPDHSSLSPTARGIAVELDDAPGSLEVQTWVVSTRTPRKLLRAIEDALVDFGRTDAAGMTDRLLADPVVERWRKPLTEDEIYRPR</sequence>
<evidence type="ECO:0000256" key="1">
    <source>
        <dbReference type="SAM" id="Phobius"/>
    </source>
</evidence>
<organism evidence="2 3">
    <name type="scientific">Haloactinopolyspora alba</name>
    <dbReference type="NCBI Taxonomy" id="648780"/>
    <lineage>
        <taxon>Bacteria</taxon>
        <taxon>Bacillati</taxon>
        <taxon>Actinomycetota</taxon>
        <taxon>Actinomycetes</taxon>
        <taxon>Jiangellales</taxon>
        <taxon>Jiangellaceae</taxon>
        <taxon>Haloactinopolyspora</taxon>
    </lineage>
</organism>
<dbReference type="Proteomes" id="UP000243528">
    <property type="component" value="Unassembled WGS sequence"/>
</dbReference>
<dbReference type="RefSeq" id="WP_129710815.1">
    <property type="nucleotide sequence ID" value="NZ_ML142897.1"/>
</dbReference>
<dbReference type="OrthoDB" id="4869488at2"/>
<keyword evidence="1" id="KW-0472">Membrane</keyword>